<dbReference type="Proteomes" id="UP000716322">
    <property type="component" value="Unassembled WGS sequence"/>
</dbReference>
<evidence type="ECO:0000259" key="2">
    <source>
        <dbReference type="SMART" id="SM00382"/>
    </source>
</evidence>
<feature type="domain" description="AAA+ ATPase" evidence="2">
    <location>
        <begin position="123"/>
        <end position="360"/>
    </location>
</feature>
<name>A0ABX0PKI3_9BURK</name>
<keyword evidence="4" id="KW-1185">Reference proteome</keyword>
<sequence>MSTDHSSPTYAEQNIAEYRDNPLIEALPPILTEKEAARAMILRPQIQPEERAMSTEERWHLLARLKYVVIPRLIFYDVERTISRLLRAGYVVRNPIEAATWRSIYTAQDREQWRNLDWQLIPCESQLLIVGLSGSGKTTCADAILRTYPQQVIHHASWRGRHLPITQLVWLKVTCPKNGSISSFCREFARQVDAALGTGGKYEKLFSRTGMREDMLEGAMRQIAATHFLGILIIDEIQRLSLQKTHGTAPLLHFFQDLRTVLRVPVVEIGTSKAANLFTNEMKDGRRASESGLIQFERPPKRVKEWDDFVRRIWTYQWVRQPRDPDEEILDTVFDLSQSIPDFVVLLFKLAQQRAMLDGTETLTPKLLRQTYDDGLALLHPAINALRTNTTRSLSQYEDLLPVDEALAKLLEFPKQVTVMHDYLDQLFPVTGPAVQAEGTGQSVSPQSGDVNTESVDSGALDSALPPGYVDMRTAADADDPHQYLVEKGVISHEGVGLGSRR</sequence>
<accession>A0ABX0PKI3</accession>
<organism evidence="3 4">
    <name type="scientific">Telluria antibiotica</name>
    <dbReference type="NCBI Taxonomy" id="2717319"/>
    <lineage>
        <taxon>Bacteria</taxon>
        <taxon>Pseudomonadati</taxon>
        <taxon>Pseudomonadota</taxon>
        <taxon>Betaproteobacteria</taxon>
        <taxon>Burkholderiales</taxon>
        <taxon>Oxalobacteraceae</taxon>
        <taxon>Telluria group</taxon>
        <taxon>Telluria</taxon>
    </lineage>
</organism>
<feature type="compositionally biased region" description="Polar residues" evidence="1">
    <location>
        <begin position="439"/>
        <end position="456"/>
    </location>
</feature>
<evidence type="ECO:0000313" key="4">
    <source>
        <dbReference type="Proteomes" id="UP000716322"/>
    </source>
</evidence>
<dbReference type="Gene3D" id="3.40.50.300">
    <property type="entry name" value="P-loop containing nucleotide triphosphate hydrolases"/>
    <property type="match status" value="1"/>
</dbReference>
<dbReference type="Pfam" id="PF13401">
    <property type="entry name" value="AAA_22"/>
    <property type="match status" value="1"/>
</dbReference>
<dbReference type="InterPro" id="IPR003593">
    <property type="entry name" value="AAA+_ATPase"/>
</dbReference>
<dbReference type="InterPro" id="IPR027417">
    <property type="entry name" value="P-loop_NTPase"/>
</dbReference>
<comment type="caution">
    <text evidence="3">The sequence shown here is derived from an EMBL/GenBank/DDBJ whole genome shotgun (WGS) entry which is preliminary data.</text>
</comment>
<dbReference type="SUPFAM" id="SSF52540">
    <property type="entry name" value="P-loop containing nucleoside triphosphate hydrolases"/>
    <property type="match status" value="1"/>
</dbReference>
<evidence type="ECO:0000313" key="3">
    <source>
        <dbReference type="EMBL" id="NIA57965.1"/>
    </source>
</evidence>
<dbReference type="SMART" id="SM00382">
    <property type="entry name" value="AAA"/>
    <property type="match status" value="1"/>
</dbReference>
<protein>
    <submittedName>
        <fullName evidence="3">ATP-binding protein</fullName>
    </submittedName>
</protein>
<dbReference type="InterPro" id="IPR049945">
    <property type="entry name" value="AAA_22"/>
</dbReference>
<feature type="region of interest" description="Disordered" evidence="1">
    <location>
        <begin position="437"/>
        <end position="476"/>
    </location>
</feature>
<evidence type="ECO:0000256" key="1">
    <source>
        <dbReference type="SAM" id="MobiDB-lite"/>
    </source>
</evidence>
<proteinExistence type="predicted"/>
<dbReference type="EMBL" id="JAAQOM010000034">
    <property type="protein sequence ID" value="NIA57965.1"/>
    <property type="molecule type" value="Genomic_DNA"/>
</dbReference>
<dbReference type="GO" id="GO:0005524">
    <property type="term" value="F:ATP binding"/>
    <property type="evidence" value="ECO:0007669"/>
    <property type="project" value="UniProtKB-KW"/>
</dbReference>
<keyword evidence="3" id="KW-0067">ATP-binding</keyword>
<reference evidence="3 4" key="1">
    <citation type="submission" date="2020-03" db="EMBL/GenBank/DDBJ databases">
        <title>Genome sequence of strain Massilia sp. TW-1.</title>
        <authorList>
            <person name="Chaudhary D.K."/>
        </authorList>
    </citation>
    <scope>NUCLEOTIDE SEQUENCE [LARGE SCALE GENOMIC DNA]</scope>
    <source>
        <strain evidence="3 4">TW-1</strain>
    </source>
</reference>
<gene>
    <name evidence="3" type="ORF">HAV22_30505</name>
</gene>
<keyword evidence="3" id="KW-0547">Nucleotide-binding</keyword>